<dbReference type="eggNOG" id="ENOG5031DTG">
    <property type="taxonomic scope" value="Bacteria"/>
</dbReference>
<dbReference type="EMBL" id="APGJ01000007">
    <property type="protein sequence ID" value="EYD71298.1"/>
    <property type="molecule type" value="Genomic_DNA"/>
</dbReference>
<dbReference type="Proteomes" id="UP000025047">
    <property type="component" value="Unassembled WGS sequence"/>
</dbReference>
<evidence type="ECO:0000313" key="1">
    <source>
        <dbReference type="EMBL" id="EYD71298.1"/>
    </source>
</evidence>
<dbReference type="PATRIC" id="fig|1122180.6.peg.2926"/>
<protein>
    <submittedName>
        <fullName evidence="1">Uncharacterized protein</fullName>
    </submittedName>
</protein>
<keyword evidence="2" id="KW-1185">Reference proteome</keyword>
<sequence>METRLLDGDLVNFHVAMSGGAEAGDVIAYAECAAAQYALIRGYGFARHVRTQLDESAGNWRADAVYTISPALPEGLRTIDAEVTVQNCGLNGIPTV</sequence>
<comment type="caution">
    <text evidence="1">The sequence shown here is derived from an EMBL/GenBank/DDBJ whole genome shotgun (WGS) entry which is preliminary data.</text>
</comment>
<dbReference type="STRING" id="1122180.Lokhon_02946"/>
<reference evidence="1 2" key="1">
    <citation type="submission" date="2013-03" db="EMBL/GenBank/DDBJ databases">
        <authorList>
            <person name="Fiebig A."/>
            <person name="Goeker M."/>
            <person name="Klenk H.-P.P."/>
        </authorList>
    </citation>
    <scope>NUCLEOTIDE SEQUENCE [LARGE SCALE GENOMIC DNA]</scope>
    <source>
        <strain evidence="1 2">DSM 17492</strain>
    </source>
</reference>
<dbReference type="AlphaFoldDB" id="A0A017HAW7"/>
<accession>A0A017HAW7</accession>
<organism evidence="1 2">
    <name type="scientific">Limimaricola hongkongensis DSM 17492</name>
    <dbReference type="NCBI Taxonomy" id="1122180"/>
    <lineage>
        <taxon>Bacteria</taxon>
        <taxon>Pseudomonadati</taxon>
        <taxon>Pseudomonadota</taxon>
        <taxon>Alphaproteobacteria</taxon>
        <taxon>Rhodobacterales</taxon>
        <taxon>Paracoccaceae</taxon>
        <taxon>Limimaricola</taxon>
    </lineage>
</organism>
<dbReference type="HOGENOM" id="CLU_157225_0_0_5"/>
<gene>
    <name evidence="1" type="ORF">Lokhon_02946</name>
</gene>
<name>A0A017HAW7_9RHOB</name>
<proteinExistence type="predicted"/>
<evidence type="ECO:0000313" key="2">
    <source>
        <dbReference type="Proteomes" id="UP000025047"/>
    </source>
</evidence>